<keyword evidence="4 7" id="KW-1133">Transmembrane helix</keyword>
<evidence type="ECO:0000256" key="3">
    <source>
        <dbReference type="ARBA" id="ARBA00022692"/>
    </source>
</evidence>
<dbReference type="RefSeq" id="WP_229114907.1">
    <property type="nucleotide sequence ID" value="NZ_CP064787.1"/>
</dbReference>
<dbReference type="InterPro" id="IPR056569">
    <property type="entry name" value="ArlJ-like"/>
</dbReference>
<sequence>MQPIQLLPLGIVTALVGLVSLVFVSSGVSGFLSRVSRLAFDRFVVDSAERKRSLEAAHVDQTYRIYATRTYLYVLVAGLVGGTVGVYLVAGTLVVLPAVAATLAQLPSVMGETLGDPNLVIELSPLARDLLYAGGGVAVGTLAATLAYVFRWQIPQSDAEVRRRGINEALPRTVAFMYALSRGGTTFPTVMRTLGDNEEIYGDAAAEIEVGVRQMDLFNVDVISALRRIAYRTPSEKWKTFTENLASVLQSGQSLPTFLQSQYERYQEEAEQRQNEILELLATIAEAYVTVLVAGILFLVTILLVFGLTTTDTLPFIKMIAYLIIPLANAGFMLFLMQKLEQLGIARESGVAQLEADDESTRAPETSSADRPRSKAVPETPTASADGGANAAVRSNFAQLRLYDRASRLKEVLAAPLQTIVWHPTRLLYVTVPLALLWVVFRMPDVLAGSGVSVRVLDDVLIQAGLFVLGTFAVVREIYKRRIDRIEAATPELLERLASLNEAGMSVVESLDRVRDSDLGALSDEVDRIWSDVEMGANVQAALVRFGRRVRTTSIARVVTLLTNAMHASGKIGPVLRIAATQSRSDLRMRRRRRQQMFTYLVVIYISFFVFLVIIIAVQEVLIPALPESVQTPEGPNRLGVNAEQFARLGEVDKAAYALVFFHTALVQAVFSGFIAGQLGEGTLKDGAKHAAGMLAIAYVAFLLLSSPVASINFGAQPATDGEQVTVESISMSDGGFVAVYLDDENRELLGRTAYLPPGTHRDVVVSLDDPPDRTELEVVAIPYLDTNDNQRFDYTGNDTDRPYPAGSYQVSVEATLTNRNATDDGAANTLQSRRLASPARTVTSATGGVPG</sequence>
<evidence type="ECO:0000256" key="6">
    <source>
        <dbReference type="SAM" id="MobiDB-lite"/>
    </source>
</evidence>
<dbReference type="Proteomes" id="UP000663525">
    <property type="component" value="Chromosome"/>
</dbReference>
<gene>
    <name evidence="10" type="primary">tadC3</name>
    <name evidence="10" type="ORF">HSR121_0840</name>
</gene>
<dbReference type="GO" id="GO:0005886">
    <property type="term" value="C:plasma membrane"/>
    <property type="evidence" value="ECO:0007669"/>
    <property type="project" value="UniProtKB-SubCell"/>
</dbReference>
<protein>
    <submittedName>
        <fullName evidence="10">Pilus assembly protein TadC</fullName>
    </submittedName>
</protein>
<evidence type="ECO:0000256" key="7">
    <source>
        <dbReference type="SAM" id="Phobius"/>
    </source>
</evidence>
<comment type="subcellular location">
    <subcellularLocation>
        <location evidence="1">Cell membrane</location>
        <topology evidence="1">Multi-pass membrane protein</topology>
    </subcellularLocation>
</comment>
<dbReference type="InterPro" id="IPR018076">
    <property type="entry name" value="T2SS_GspF_dom"/>
</dbReference>
<feature type="domain" description="DUF7282" evidence="9">
    <location>
        <begin position="710"/>
        <end position="818"/>
    </location>
</feature>
<feature type="region of interest" description="Disordered" evidence="6">
    <location>
        <begin position="354"/>
        <end position="388"/>
    </location>
</feature>
<feature type="domain" description="Type II secretion system protein GspF" evidence="8">
    <location>
        <begin position="177"/>
        <end position="302"/>
    </location>
</feature>
<dbReference type="Pfam" id="PF00482">
    <property type="entry name" value="T2SSF"/>
    <property type="match status" value="2"/>
</dbReference>
<name>A0A897MX63_9EURY</name>
<evidence type="ECO:0000259" key="8">
    <source>
        <dbReference type="Pfam" id="PF00482"/>
    </source>
</evidence>
<reference evidence="10" key="1">
    <citation type="submission" date="2020-11" db="EMBL/GenBank/DDBJ databases">
        <title>Carbohydrate-dependent, anaerobic sulfur respiration: A novel catabolism in halophilic archaea.</title>
        <authorList>
            <person name="Sorokin D.Y."/>
            <person name="Messina E."/>
            <person name="Smedile F."/>
            <person name="La Cono V."/>
            <person name="Hallsworth J.E."/>
            <person name="Yakimov M.M."/>
        </authorList>
    </citation>
    <scope>NUCLEOTIDE SEQUENCE</scope>
    <source>
        <strain evidence="10">HSR12-1</strain>
    </source>
</reference>
<keyword evidence="2" id="KW-1003">Cell membrane</keyword>
<evidence type="ECO:0000256" key="2">
    <source>
        <dbReference type="ARBA" id="ARBA00022475"/>
    </source>
</evidence>
<dbReference type="PANTHER" id="PTHR35402:SF1">
    <property type="entry name" value="TYPE II SECRETION SYSTEM PROTEIN GSPF DOMAIN-CONTAINING PROTEIN"/>
    <property type="match status" value="1"/>
</dbReference>
<feature type="transmembrane region" description="Helical" evidence="7">
    <location>
        <begin position="427"/>
        <end position="448"/>
    </location>
</feature>
<dbReference type="InterPro" id="IPR055706">
    <property type="entry name" value="Slg1/2_DUF7282"/>
</dbReference>
<feature type="transmembrane region" description="Helical" evidence="7">
    <location>
        <begin position="460"/>
        <end position="479"/>
    </location>
</feature>
<dbReference type="Pfam" id="PF23951">
    <property type="entry name" value="DUF7282"/>
    <property type="match status" value="1"/>
</dbReference>
<feature type="transmembrane region" description="Helical" evidence="7">
    <location>
        <begin position="6"/>
        <end position="32"/>
    </location>
</feature>
<keyword evidence="5 7" id="KW-0472">Membrane</keyword>
<proteinExistence type="predicted"/>
<dbReference type="AlphaFoldDB" id="A0A897MX63"/>
<dbReference type="InterPro" id="IPR042094">
    <property type="entry name" value="T2SS_GspF_sf"/>
</dbReference>
<feature type="transmembrane region" description="Helical" evidence="7">
    <location>
        <begin position="319"/>
        <end position="337"/>
    </location>
</feature>
<evidence type="ECO:0000313" key="10">
    <source>
        <dbReference type="EMBL" id="QSG05192.1"/>
    </source>
</evidence>
<feature type="domain" description="Type II secretion system protein GspF" evidence="8">
    <location>
        <begin position="494"/>
        <end position="617"/>
    </location>
</feature>
<evidence type="ECO:0000256" key="4">
    <source>
        <dbReference type="ARBA" id="ARBA00022989"/>
    </source>
</evidence>
<feature type="transmembrane region" description="Helical" evidence="7">
    <location>
        <begin position="71"/>
        <end position="100"/>
    </location>
</feature>
<dbReference type="PANTHER" id="PTHR35402">
    <property type="entry name" value="INTEGRAL MEMBRANE PROTEIN-RELATED"/>
    <property type="match status" value="1"/>
</dbReference>
<feature type="transmembrane region" description="Helical" evidence="7">
    <location>
        <begin position="691"/>
        <end position="710"/>
    </location>
</feature>
<evidence type="ECO:0000259" key="9">
    <source>
        <dbReference type="Pfam" id="PF23951"/>
    </source>
</evidence>
<keyword evidence="3 7" id="KW-0812">Transmembrane</keyword>
<organism evidence="10 11">
    <name type="scientific">Halapricum desulfuricans</name>
    <dbReference type="NCBI Taxonomy" id="2841257"/>
    <lineage>
        <taxon>Archaea</taxon>
        <taxon>Methanobacteriati</taxon>
        <taxon>Methanobacteriota</taxon>
        <taxon>Stenosarchaea group</taxon>
        <taxon>Halobacteria</taxon>
        <taxon>Halobacteriales</taxon>
        <taxon>Haloarculaceae</taxon>
        <taxon>Halapricum</taxon>
    </lineage>
</organism>
<feature type="transmembrane region" description="Helical" evidence="7">
    <location>
        <begin position="598"/>
        <end position="618"/>
    </location>
</feature>
<feature type="transmembrane region" description="Helical" evidence="7">
    <location>
        <begin position="655"/>
        <end position="679"/>
    </location>
</feature>
<dbReference type="EMBL" id="CP064787">
    <property type="protein sequence ID" value="QSG05192.1"/>
    <property type="molecule type" value="Genomic_DNA"/>
</dbReference>
<dbReference type="Gene3D" id="1.20.81.30">
    <property type="entry name" value="Type II secretion system (T2SS), domain F"/>
    <property type="match status" value="1"/>
</dbReference>
<evidence type="ECO:0000313" key="11">
    <source>
        <dbReference type="Proteomes" id="UP000663525"/>
    </source>
</evidence>
<feature type="transmembrane region" description="Helical" evidence="7">
    <location>
        <begin position="287"/>
        <end position="307"/>
    </location>
</feature>
<evidence type="ECO:0000256" key="5">
    <source>
        <dbReference type="ARBA" id="ARBA00023136"/>
    </source>
</evidence>
<dbReference type="GeneID" id="68854474"/>
<accession>A0A897MX63</accession>
<feature type="transmembrane region" description="Helical" evidence="7">
    <location>
        <begin position="130"/>
        <end position="150"/>
    </location>
</feature>
<evidence type="ECO:0000256" key="1">
    <source>
        <dbReference type="ARBA" id="ARBA00004651"/>
    </source>
</evidence>